<keyword evidence="3" id="KW-1185">Reference proteome</keyword>
<reference evidence="2" key="1">
    <citation type="submission" date="2020-01" db="EMBL/GenBank/DDBJ databases">
        <authorList>
            <person name="Mishra B."/>
        </authorList>
    </citation>
    <scope>NUCLEOTIDE SEQUENCE [LARGE SCALE GENOMIC DNA]</scope>
</reference>
<dbReference type="InterPro" id="IPR017451">
    <property type="entry name" value="F-box-assoc_interact_dom"/>
</dbReference>
<proteinExistence type="predicted"/>
<dbReference type="PANTHER" id="PTHR31672:SF13">
    <property type="entry name" value="F-BOX PROTEIN CPR30-LIKE"/>
    <property type="match status" value="1"/>
</dbReference>
<dbReference type="Pfam" id="PF07734">
    <property type="entry name" value="FBA_1"/>
    <property type="match status" value="1"/>
</dbReference>
<feature type="domain" description="F-box" evidence="1">
    <location>
        <begin position="1"/>
        <end position="46"/>
    </location>
</feature>
<dbReference type="OrthoDB" id="1867629at2759"/>
<dbReference type="Pfam" id="PF00646">
    <property type="entry name" value="F-box"/>
    <property type="match status" value="1"/>
</dbReference>
<dbReference type="CDD" id="cd22157">
    <property type="entry name" value="F-box_AtFBW1-like"/>
    <property type="match status" value="1"/>
</dbReference>
<dbReference type="EMBL" id="CACVBM020001329">
    <property type="protein sequence ID" value="CAA7045688.1"/>
    <property type="molecule type" value="Genomic_DNA"/>
</dbReference>
<accession>A0A6D2K225</accession>
<dbReference type="Proteomes" id="UP000467841">
    <property type="component" value="Unassembled WGS sequence"/>
</dbReference>
<dbReference type="PROSITE" id="PS50181">
    <property type="entry name" value="FBOX"/>
    <property type="match status" value="1"/>
</dbReference>
<evidence type="ECO:0000313" key="2">
    <source>
        <dbReference type="EMBL" id="CAA7045688.1"/>
    </source>
</evidence>
<protein>
    <recommendedName>
        <fullName evidence="1">F-box domain-containing protein</fullName>
    </recommendedName>
</protein>
<organism evidence="2 3">
    <name type="scientific">Microthlaspi erraticum</name>
    <dbReference type="NCBI Taxonomy" id="1685480"/>
    <lineage>
        <taxon>Eukaryota</taxon>
        <taxon>Viridiplantae</taxon>
        <taxon>Streptophyta</taxon>
        <taxon>Embryophyta</taxon>
        <taxon>Tracheophyta</taxon>
        <taxon>Spermatophyta</taxon>
        <taxon>Magnoliopsida</taxon>
        <taxon>eudicotyledons</taxon>
        <taxon>Gunneridae</taxon>
        <taxon>Pentapetalae</taxon>
        <taxon>rosids</taxon>
        <taxon>malvids</taxon>
        <taxon>Brassicales</taxon>
        <taxon>Brassicaceae</taxon>
        <taxon>Coluteocarpeae</taxon>
        <taxon>Microthlaspi</taxon>
    </lineage>
</organism>
<dbReference type="Gene3D" id="1.20.1280.50">
    <property type="match status" value="1"/>
</dbReference>
<dbReference type="SUPFAM" id="SSF50965">
    <property type="entry name" value="Galactose oxidase, central domain"/>
    <property type="match status" value="1"/>
</dbReference>
<dbReference type="InterPro" id="IPR050796">
    <property type="entry name" value="SCF_F-box_component"/>
</dbReference>
<gene>
    <name evidence="2" type="ORF">MERR_LOCUS32923</name>
</gene>
<dbReference type="InterPro" id="IPR006527">
    <property type="entry name" value="F-box-assoc_dom_typ1"/>
</dbReference>
<dbReference type="SMART" id="SM00256">
    <property type="entry name" value="FBOX"/>
    <property type="match status" value="1"/>
</dbReference>
<dbReference type="InterPro" id="IPR036047">
    <property type="entry name" value="F-box-like_dom_sf"/>
</dbReference>
<comment type="caution">
    <text evidence="2">The sequence shown here is derived from an EMBL/GenBank/DDBJ whole genome shotgun (WGS) entry which is preliminary data.</text>
</comment>
<dbReference type="AlphaFoldDB" id="A0A6D2K225"/>
<evidence type="ECO:0000259" key="1">
    <source>
        <dbReference type="PROSITE" id="PS50181"/>
    </source>
</evidence>
<name>A0A6D2K225_9BRAS</name>
<evidence type="ECO:0000313" key="3">
    <source>
        <dbReference type="Proteomes" id="UP000467841"/>
    </source>
</evidence>
<dbReference type="InterPro" id="IPR001810">
    <property type="entry name" value="F-box_dom"/>
</dbReference>
<dbReference type="SUPFAM" id="SSF81383">
    <property type="entry name" value="F-box domain"/>
    <property type="match status" value="1"/>
</dbReference>
<dbReference type="NCBIfam" id="TIGR01640">
    <property type="entry name" value="F_box_assoc_1"/>
    <property type="match status" value="1"/>
</dbReference>
<dbReference type="PANTHER" id="PTHR31672">
    <property type="entry name" value="BNACNNG10540D PROTEIN"/>
    <property type="match status" value="1"/>
</dbReference>
<sequence length="365" mass="42312">MMKFDLPKDVVEEILSRVPAKSLKRLRSTCKLWNSLFTDKGFTEKHCRNAPKQSLVLMLKELRVGLNTGASHVDFKGALALEDSHSNPQQVDISTVFHCDSLLLCTTRNNRRHVVVWNPCLGETKWIQLKTCDPGYHSFALGYENNQSCRSYKILRWYYHGDRVVVLEMYDFGSDSWRNLDLGALNCCIQQNDVSFKGDTYWLARIDSKSDLLLVSFDFTSESFRRLCLPAFQDPGWMSLSVVREERLLVLHRNFGASKIEMWVANEIDTEAVRWSKCFTMDMVAPIHSYPSRFPMRFLFDEEKKVAVCCDGYVEGSKVIYTIQKYYTEAPFVETTQVSCCPFIFSYVPSLVQIPEKEREKKRIN</sequence>
<dbReference type="InterPro" id="IPR011043">
    <property type="entry name" value="Gal_Oxase/kelch_b-propeller"/>
</dbReference>